<accession>A0ABT4CWN6</accession>
<dbReference type="RefSeq" id="WP_268051445.1">
    <property type="nucleotide sequence ID" value="NZ_JAPQES010000007.1"/>
</dbReference>
<comment type="caution">
    <text evidence="1">The sequence shown here is derived from an EMBL/GenBank/DDBJ whole genome shotgun (WGS) entry which is preliminary data.</text>
</comment>
<dbReference type="EMBL" id="JAPQES010000007">
    <property type="protein sequence ID" value="MCY6372451.1"/>
    <property type="molecule type" value="Genomic_DNA"/>
</dbReference>
<proteinExistence type="predicted"/>
<organism evidence="1 2">
    <name type="scientific">Clostridium ganghwense</name>
    <dbReference type="NCBI Taxonomy" id="312089"/>
    <lineage>
        <taxon>Bacteria</taxon>
        <taxon>Bacillati</taxon>
        <taxon>Bacillota</taxon>
        <taxon>Clostridia</taxon>
        <taxon>Eubacteriales</taxon>
        <taxon>Clostridiaceae</taxon>
        <taxon>Clostridium</taxon>
    </lineage>
</organism>
<dbReference type="Proteomes" id="UP001079657">
    <property type="component" value="Unassembled WGS sequence"/>
</dbReference>
<gene>
    <name evidence="1" type="ORF">OXH55_17625</name>
</gene>
<protein>
    <submittedName>
        <fullName evidence="1">Uncharacterized protein</fullName>
    </submittedName>
</protein>
<evidence type="ECO:0000313" key="2">
    <source>
        <dbReference type="Proteomes" id="UP001079657"/>
    </source>
</evidence>
<keyword evidence="2" id="KW-1185">Reference proteome</keyword>
<sequence>MQTGYINSPDSETGASEYKIEIEYDNGEVLEEQIINYSYSNVFEWIKDRHNGKNDRKVKSIKIDLI</sequence>
<evidence type="ECO:0000313" key="1">
    <source>
        <dbReference type="EMBL" id="MCY6372451.1"/>
    </source>
</evidence>
<reference evidence="1" key="1">
    <citation type="submission" date="2022-12" db="EMBL/GenBank/DDBJ databases">
        <authorList>
            <person name="Wang J."/>
        </authorList>
    </citation>
    <scope>NUCLEOTIDE SEQUENCE</scope>
    <source>
        <strain evidence="1">HY-42-06</strain>
    </source>
</reference>
<name>A0ABT4CWN6_9CLOT</name>